<dbReference type="Proteomes" id="UP000616151">
    <property type="component" value="Unassembled WGS sequence"/>
</dbReference>
<sequence>MTLYSIARANNLSVGELARANNLAAPYSVSVGQNLRIPGRDTAFAPQPANAKPGSTLMAGGGEHTVRAGETLYSLGRSYGVHPFAIAKLNGLDNNTALRQGQTLRIPKGGSGAGPVIAAKPSTTAPSAAQPSTNVAANEPADDADTDMASAAPKPIQQQPQQMVSDTQPAQEAGSLTFRWPVKGRVISGYGSKPGGLRNEGINIAVPEGTDVRSAEAGVVAYAGNELKGYGNLVLIRHDGGWVTAYAHNKDLFVKRGDTVKRGDVIAKAGQTGSVTSPQVHFEVRKGATAMDPMRFLNNSTAAN</sequence>
<protein>
    <submittedName>
        <fullName evidence="1">LysM peptidoglycan-binding domain-containing M23 family metallopeptidase</fullName>
    </submittedName>
</protein>
<comment type="caution">
    <text evidence="1">The sequence shown here is derived from an EMBL/GenBank/DDBJ whole genome shotgun (WGS) entry which is preliminary data.</text>
</comment>
<proteinExistence type="predicted"/>
<keyword evidence="2" id="KW-1185">Reference proteome</keyword>
<organism evidence="1 2">
    <name type="scientific">Taklimakanibacter albus</name>
    <dbReference type="NCBI Taxonomy" id="2800327"/>
    <lineage>
        <taxon>Bacteria</taxon>
        <taxon>Pseudomonadati</taxon>
        <taxon>Pseudomonadota</taxon>
        <taxon>Alphaproteobacteria</taxon>
        <taxon>Hyphomicrobiales</taxon>
        <taxon>Aestuariivirgaceae</taxon>
        <taxon>Taklimakanibacter</taxon>
    </lineage>
</organism>
<dbReference type="EMBL" id="JAENHL010000006">
    <property type="protein sequence ID" value="MBK1866683.1"/>
    <property type="molecule type" value="Genomic_DNA"/>
</dbReference>
<name>A0ACC5R225_9HYPH</name>
<reference evidence="1" key="1">
    <citation type="submission" date="2021-01" db="EMBL/GenBank/DDBJ databases">
        <authorList>
            <person name="Sun Q."/>
        </authorList>
    </citation>
    <scope>NUCLEOTIDE SEQUENCE</scope>
    <source>
        <strain evidence="1">YIM B02566</strain>
    </source>
</reference>
<evidence type="ECO:0000313" key="2">
    <source>
        <dbReference type="Proteomes" id="UP000616151"/>
    </source>
</evidence>
<evidence type="ECO:0000313" key="1">
    <source>
        <dbReference type="EMBL" id="MBK1866683.1"/>
    </source>
</evidence>
<gene>
    <name evidence="1" type="ORF">JHL16_09985</name>
</gene>
<accession>A0ACC5R225</accession>